<name>A0A9P9WE77_9PEZI</name>
<feature type="compositionally biased region" description="Polar residues" evidence="1">
    <location>
        <begin position="403"/>
        <end position="413"/>
    </location>
</feature>
<gene>
    <name evidence="2" type="ORF">JX265_010346</name>
</gene>
<feature type="compositionally biased region" description="Polar residues" evidence="1">
    <location>
        <begin position="443"/>
        <end position="456"/>
    </location>
</feature>
<proteinExistence type="predicted"/>
<feature type="region of interest" description="Disordered" evidence="1">
    <location>
        <begin position="396"/>
        <end position="492"/>
    </location>
</feature>
<reference evidence="2" key="1">
    <citation type="submission" date="2021-03" db="EMBL/GenBank/DDBJ databases">
        <title>Revisited historic fungal species revealed as producer of novel bioactive compounds through whole genome sequencing and comparative genomics.</title>
        <authorList>
            <person name="Vignolle G.A."/>
            <person name="Hochenegger N."/>
            <person name="Mach R.L."/>
            <person name="Mach-Aigner A.R."/>
            <person name="Javad Rahimi M."/>
            <person name="Salim K.A."/>
            <person name="Chan C.M."/>
            <person name="Lim L.B.L."/>
            <person name="Cai F."/>
            <person name="Druzhinina I.S."/>
            <person name="U'Ren J.M."/>
            <person name="Derntl C."/>
        </authorList>
    </citation>
    <scope>NUCLEOTIDE SEQUENCE</scope>
    <source>
        <strain evidence="2">TUCIM 5799</strain>
    </source>
</reference>
<comment type="caution">
    <text evidence="2">The sequence shown here is derived from an EMBL/GenBank/DDBJ whole genome shotgun (WGS) entry which is preliminary data.</text>
</comment>
<sequence length="704" mass="77762">MAKNKPKKPITTQFDGVLLSVHQDPLATEPGISALSSGAHRWARGVPRTETLHTNVRILFEAVVYFSGFWKSVCFWDRLDATLKFHRKRRDNVAFQRIVNQYCEGRKAYQRRHQDTHHGQLGPRGANAPSRILHLIDQVINMEAFGNTPHMDAQAASAAWQSRASAWPSHLDGMMRLHPQNPSGQQVVLDSVAVNRGKVPALSDFSRAAAGVASPGGNIKSHPAQSSSASGSLDTRKALSVHTKPGPSDLTTRSGEALGQVKEDGASIGSPLTEQRRGQVDWSGVRSTTSLTRFPGQYSRVQYARASGLPTPPSFDVEHKTNKPDGGGFLFRQLQRAQPSMSDNYQSSDQGLLMEHNQAESYKDPRETNNSRHDEKDDVVTKKFKQNEIIDLISADDGYDEAGNTSHPASTIQRAPKRSIPTCPGTPSKKQKTSEHQAFEPSEATSKGFSVSSGKNTGLYGGKSDARLDSASTPTSQEAHWDAAAGESSHVHRTDNKEVHGITQAFRYGESLDVPELRYTGKDIQCGSEALHHGKEIEQSSIRPIGYFNEMGAGLDILSELTKYQTKSEAAKLAGRSEERLMQVECSLQRIDKLEVQLRDVVAQLHRPCAQNTVTYDRRPPEDPLPVGGKHLQYLESRDVKPFLDGVVDEINKIRSLIRNKIKEQEETDDGWTKMNYLGDVLWTLDSAVRKAKKGFHALDDLAV</sequence>
<dbReference type="Proteomes" id="UP000829685">
    <property type="component" value="Unassembled WGS sequence"/>
</dbReference>
<feature type="region of interest" description="Disordered" evidence="1">
    <location>
        <begin position="306"/>
        <end position="328"/>
    </location>
</feature>
<evidence type="ECO:0000256" key="1">
    <source>
        <dbReference type="SAM" id="MobiDB-lite"/>
    </source>
</evidence>
<organism evidence="2 3">
    <name type="scientific">Neoarthrinium moseri</name>
    <dbReference type="NCBI Taxonomy" id="1658444"/>
    <lineage>
        <taxon>Eukaryota</taxon>
        <taxon>Fungi</taxon>
        <taxon>Dikarya</taxon>
        <taxon>Ascomycota</taxon>
        <taxon>Pezizomycotina</taxon>
        <taxon>Sordariomycetes</taxon>
        <taxon>Xylariomycetidae</taxon>
        <taxon>Amphisphaeriales</taxon>
        <taxon>Apiosporaceae</taxon>
        <taxon>Neoarthrinium</taxon>
    </lineage>
</organism>
<evidence type="ECO:0000313" key="3">
    <source>
        <dbReference type="Proteomes" id="UP000829685"/>
    </source>
</evidence>
<keyword evidence="3" id="KW-1185">Reference proteome</keyword>
<dbReference type="EMBL" id="JAFIMR010000034">
    <property type="protein sequence ID" value="KAI1859343.1"/>
    <property type="molecule type" value="Genomic_DNA"/>
</dbReference>
<dbReference type="AlphaFoldDB" id="A0A9P9WE77"/>
<evidence type="ECO:0000313" key="2">
    <source>
        <dbReference type="EMBL" id="KAI1859343.1"/>
    </source>
</evidence>
<accession>A0A9P9WE77</accession>
<feature type="compositionally biased region" description="Low complexity" evidence="1">
    <location>
        <begin position="221"/>
        <end position="232"/>
    </location>
</feature>
<feature type="region of interest" description="Disordered" evidence="1">
    <location>
        <begin position="211"/>
        <end position="284"/>
    </location>
</feature>
<protein>
    <submittedName>
        <fullName evidence="2">Uncharacterized protein</fullName>
    </submittedName>
</protein>
<feature type="region of interest" description="Disordered" evidence="1">
    <location>
        <begin position="360"/>
        <end position="382"/>
    </location>
</feature>